<feature type="region of interest" description="Disordered" evidence="1">
    <location>
        <begin position="64"/>
        <end position="97"/>
    </location>
</feature>
<protein>
    <submittedName>
        <fullName evidence="2">Uncharacterized protein</fullName>
    </submittedName>
</protein>
<dbReference type="AlphaFoldDB" id="A0A5B7K7H4"/>
<gene>
    <name evidence="2" type="ORF">E2C01_098645</name>
</gene>
<evidence type="ECO:0000313" key="2">
    <source>
        <dbReference type="EMBL" id="MPD03030.1"/>
    </source>
</evidence>
<dbReference type="Proteomes" id="UP000324222">
    <property type="component" value="Unassembled WGS sequence"/>
</dbReference>
<proteinExistence type="predicted"/>
<name>A0A5B7K7H4_PORTR</name>
<keyword evidence="3" id="KW-1185">Reference proteome</keyword>
<sequence>MYAASYPVLIFRIWFERTGVSWACRSSLLLTVGVLPPSPPSASEGRPHTAGEWWAHLTLKVIPPDVDDARRPPRGAPRGRAGEPLSAGPPPPGTSLTLVAHRVSPLRRMLGSHSGASQST</sequence>
<reference evidence="2 3" key="1">
    <citation type="submission" date="2019-05" db="EMBL/GenBank/DDBJ databases">
        <title>Another draft genome of Portunus trituberculatus and its Hox gene families provides insights of decapod evolution.</title>
        <authorList>
            <person name="Jeong J.-H."/>
            <person name="Song I."/>
            <person name="Kim S."/>
            <person name="Choi T."/>
            <person name="Kim D."/>
            <person name="Ryu S."/>
            <person name="Kim W."/>
        </authorList>
    </citation>
    <scope>NUCLEOTIDE SEQUENCE [LARGE SCALE GENOMIC DNA]</scope>
    <source>
        <tissue evidence="2">Muscle</tissue>
    </source>
</reference>
<evidence type="ECO:0000313" key="3">
    <source>
        <dbReference type="Proteomes" id="UP000324222"/>
    </source>
</evidence>
<accession>A0A5B7K7H4</accession>
<dbReference type="EMBL" id="VSRR010134287">
    <property type="protein sequence ID" value="MPD03030.1"/>
    <property type="molecule type" value="Genomic_DNA"/>
</dbReference>
<comment type="caution">
    <text evidence="2">The sequence shown here is derived from an EMBL/GenBank/DDBJ whole genome shotgun (WGS) entry which is preliminary data.</text>
</comment>
<organism evidence="2 3">
    <name type="scientific">Portunus trituberculatus</name>
    <name type="common">Swimming crab</name>
    <name type="synonym">Neptunus trituberculatus</name>
    <dbReference type="NCBI Taxonomy" id="210409"/>
    <lineage>
        <taxon>Eukaryota</taxon>
        <taxon>Metazoa</taxon>
        <taxon>Ecdysozoa</taxon>
        <taxon>Arthropoda</taxon>
        <taxon>Crustacea</taxon>
        <taxon>Multicrustacea</taxon>
        <taxon>Malacostraca</taxon>
        <taxon>Eumalacostraca</taxon>
        <taxon>Eucarida</taxon>
        <taxon>Decapoda</taxon>
        <taxon>Pleocyemata</taxon>
        <taxon>Brachyura</taxon>
        <taxon>Eubrachyura</taxon>
        <taxon>Portunoidea</taxon>
        <taxon>Portunidae</taxon>
        <taxon>Portuninae</taxon>
        <taxon>Portunus</taxon>
    </lineage>
</organism>
<evidence type="ECO:0000256" key="1">
    <source>
        <dbReference type="SAM" id="MobiDB-lite"/>
    </source>
</evidence>